<keyword evidence="3" id="KW-1003">Cell membrane</keyword>
<protein>
    <submittedName>
        <fullName evidence="8">DoxX family protein</fullName>
    </submittedName>
</protein>
<evidence type="ECO:0000256" key="4">
    <source>
        <dbReference type="ARBA" id="ARBA00022692"/>
    </source>
</evidence>
<name>A0A552V635_9FLAO</name>
<dbReference type="GO" id="GO:0005886">
    <property type="term" value="C:plasma membrane"/>
    <property type="evidence" value="ECO:0007669"/>
    <property type="project" value="UniProtKB-SubCell"/>
</dbReference>
<dbReference type="Proteomes" id="UP000320643">
    <property type="component" value="Unassembled WGS sequence"/>
</dbReference>
<dbReference type="RefSeq" id="WP_143372594.1">
    <property type="nucleotide sequence ID" value="NZ_VJVZ01000003.1"/>
</dbReference>
<evidence type="ECO:0000256" key="5">
    <source>
        <dbReference type="ARBA" id="ARBA00022989"/>
    </source>
</evidence>
<comment type="similarity">
    <text evidence="2">Belongs to the DoxX family.</text>
</comment>
<gene>
    <name evidence="8" type="ORF">FMM05_06820</name>
</gene>
<accession>A0A552V635</accession>
<keyword evidence="5 7" id="KW-1133">Transmembrane helix</keyword>
<feature type="transmembrane region" description="Helical" evidence="7">
    <location>
        <begin position="114"/>
        <end position="134"/>
    </location>
</feature>
<evidence type="ECO:0000256" key="6">
    <source>
        <dbReference type="ARBA" id="ARBA00023136"/>
    </source>
</evidence>
<dbReference type="Pfam" id="PF07681">
    <property type="entry name" value="DoxX"/>
    <property type="match status" value="1"/>
</dbReference>
<evidence type="ECO:0000256" key="7">
    <source>
        <dbReference type="SAM" id="Phobius"/>
    </source>
</evidence>
<evidence type="ECO:0000313" key="9">
    <source>
        <dbReference type="Proteomes" id="UP000320643"/>
    </source>
</evidence>
<dbReference type="PANTHER" id="PTHR33452">
    <property type="entry name" value="OXIDOREDUCTASE CATD-RELATED"/>
    <property type="match status" value="1"/>
</dbReference>
<organism evidence="8 9">
    <name type="scientific">Flavobacterium zepuense</name>
    <dbReference type="NCBI Taxonomy" id="2593302"/>
    <lineage>
        <taxon>Bacteria</taxon>
        <taxon>Pseudomonadati</taxon>
        <taxon>Bacteroidota</taxon>
        <taxon>Flavobacteriia</taxon>
        <taxon>Flavobacteriales</taxon>
        <taxon>Flavobacteriaceae</taxon>
        <taxon>Flavobacterium</taxon>
    </lineage>
</organism>
<dbReference type="OrthoDB" id="9813193at2"/>
<feature type="transmembrane region" description="Helical" evidence="7">
    <location>
        <begin position="72"/>
        <end position="102"/>
    </location>
</feature>
<evidence type="ECO:0000256" key="1">
    <source>
        <dbReference type="ARBA" id="ARBA00004651"/>
    </source>
</evidence>
<keyword evidence="4 7" id="KW-0812">Transmembrane</keyword>
<dbReference type="InterPro" id="IPR051907">
    <property type="entry name" value="DoxX-like_oxidoreductase"/>
</dbReference>
<evidence type="ECO:0000256" key="2">
    <source>
        <dbReference type="ARBA" id="ARBA00006679"/>
    </source>
</evidence>
<sequence>MKRIFIDLIKSDLKSGLYNFGILFFRVAIASELIYVHGLKKIGIGVAQPEVIPNPIGLPDALNNFVAIAANVYLPFLIIIGLFTRVAALPALAVTATGYFLMHFNDDPMVRDMPFMYATSLLLIVLLGGGRYSLDNLIYNKLNKDA</sequence>
<dbReference type="AlphaFoldDB" id="A0A552V635"/>
<comment type="caution">
    <text evidence="8">The sequence shown here is derived from an EMBL/GenBank/DDBJ whole genome shotgun (WGS) entry which is preliminary data.</text>
</comment>
<comment type="subcellular location">
    <subcellularLocation>
        <location evidence="1">Cell membrane</location>
        <topology evidence="1">Multi-pass membrane protein</topology>
    </subcellularLocation>
</comment>
<evidence type="ECO:0000313" key="8">
    <source>
        <dbReference type="EMBL" id="TRW25930.1"/>
    </source>
</evidence>
<dbReference type="InterPro" id="IPR032808">
    <property type="entry name" value="DoxX"/>
</dbReference>
<evidence type="ECO:0000256" key="3">
    <source>
        <dbReference type="ARBA" id="ARBA00022475"/>
    </source>
</evidence>
<dbReference type="EMBL" id="VJVZ01000003">
    <property type="protein sequence ID" value="TRW25930.1"/>
    <property type="molecule type" value="Genomic_DNA"/>
</dbReference>
<dbReference type="PANTHER" id="PTHR33452:SF1">
    <property type="entry name" value="INNER MEMBRANE PROTEIN YPHA-RELATED"/>
    <property type="match status" value="1"/>
</dbReference>
<reference evidence="8 9" key="1">
    <citation type="submission" date="2019-07" db="EMBL/GenBank/DDBJ databases">
        <title>Flavobacterium sp. nov., isolated from glacier ice.</title>
        <authorList>
            <person name="Liu Q."/>
            <person name="Xin Y.-H."/>
        </authorList>
    </citation>
    <scope>NUCLEOTIDE SEQUENCE [LARGE SCALE GENOMIC DNA]</scope>
    <source>
        <strain evidence="8 9">ZT4R6</strain>
    </source>
</reference>
<keyword evidence="9" id="KW-1185">Reference proteome</keyword>
<proteinExistence type="inferred from homology"/>
<keyword evidence="6 7" id="KW-0472">Membrane</keyword>